<gene>
    <name evidence="2" type="ORF">W911_13240</name>
</gene>
<keyword evidence="1" id="KW-0732">Signal</keyword>
<feature type="signal peptide" evidence="1">
    <location>
        <begin position="1"/>
        <end position="24"/>
    </location>
</feature>
<sequence>MTKGRNAGWLTVLAAAILSLPAAAEAGPKLLLFPIEMSIPRTEMDFFAPAVGPSPAEQERLEKANAELAKLIEADGRYDLVDIAPHRADIEAAQPISECNGCEIDIGTKAGADLLMVSVLNKISETHLSLTVSLVDVAKSGVVSNSSVLIQGNTDESWQHGVRWLARNRLLVAEGNPQ</sequence>
<proteinExistence type="predicted"/>
<dbReference type="HOGENOM" id="CLU_114434_0_0_5"/>
<reference evidence="2 3" key="1">
    <citation type="journal article" date="2014" name="Genome Announc.">
        <title>Complete Genome Sequence of Hyphomicrobium nitrativorans Strain NL23, a Denitrifying Bacterium Isolated from Biofilm of a Methanol-Fed Denitrification System Treating Seawater at the Montreal Biodome.</title>
        <authorList>
            <person name="Martineau C."/>
            <person name="Villeneuve C."/>
            <person name="Mauffrey F."/>
            <person name="Villemur R."/>
        </authorList>
    </citation>
    <scope>NUCLEOTIDE SEQUENCE [LARGE SCALE GENOMIC DNA]</scope>
    <source>
        <strain evidence="2">NL23</strain>
    </source>
</reference>
<keyword evidence="3" id="KW-1185">Reference proteome</keyword>
<dbReference type="PATRIC" id="fig|1029756.8.peg.2756"/>
<protein>
    <recommendedName>
        <fullName evidence="4">DUF2380 domain-containing protein</fullName>
    </recommendedName>
</protein>
<dbReference type="Proteomes" id="UP000018542">
    <property type="component" value="Chromosome"/>
</dbReference>
<dbReference type="InterPro" id="IPR021698">
    <property type="entry name" value="DUF3280"/>
</dbReference>
<dbReference type="KEGG" id="hni:W911_13240"/>
<dbReference type="AlphaFoldDB" id="V5SJX5"/>
<dbReference type="Pfam" id="PF11684">
    <property type="entry name" value="DUF3280"/>
    <property type="match status" value="1"/>
</dbReference>
<evidence type="ECO:0000313" key="2">
    <source>
        <dbReference type="EMBL" id="AHB50284.1"/>
    </source>
</evidence>
<evidence type="ECO:0008006" key="4">
    <source>
        <dbReference type="Google" id="ProtNLM"/>
    </source>
</evidence>
<evidence type="ECO:0000313" key="3">
    <source>
        <dbReference type="Proteomes" id="UP000018542"/>
    </source>
</evidence>
<name>V5SJX5_9HYPH</name>
<dbReference type="STRING" id="1029756.W911_13240"/>
<evidence type="ECO:0000256" key="1">
    <source>
        <dbReference type="SAM" id="SignalP"/>
    </source>
</evidence>
<organism evidence="2 3">
    <name type="scientific">Hyphomicrobium nitrativorans NL23</name>
    <dbReference type="NCBI Taxonomy" id="1029756"/>
    <lineage>
        <taxon>Bacteria</taxon>
        <taxon>Pseudomonadati</taxon>
        <taxon>Pseudomonadota</taxon>
        <taxon>Alphaproteobacteria</taxon>
        <taxon>Hyphomicrobiales</taxon>
        <taxon>Hyphomicrobiaceae</taxon>
        <taxon>Hyphomicrobium</taxon>
    </lineage>
</organism>
<dbReference type="EMBL" id="CP006912">
    <property type="protein sequence ID" value="AHB50284.1"/>
    <property type="molecule type" value="Genomic_DNA"/>
</dbReference>
<accession>V5SJX5</accession>
<feature type="chain" id="PRO_5004741667" description="DUF2380 domain-containing protein" evidence="1">
    <location>
        <begin position="25"/>
        <end position="178"/>
    </location>
</feature>